<dbReference type="AlphaFoldDB" id="A0A6J4VDZ0"/>
<proteinExistence type="predicted"/>
<name>A0A6J4VDZ0_9CYAN</name>
<organism evidence="1">
    <name type="scientific">uncultured Synechococcales cyanobacterium</name>
    <dbReference type="NCBI Taxonomy" id="1936017"/>
    <lineage>
        <taxon>Bacteria</taxon>
        <taxon>Bacillati</taxon>
        <taxon>Cyanobacteriota</taxon>
        <taxon>Cyanophyceae</taxon>
        <taxon>Synechococcales</taxon>
        <taxon>environmental samples</taxon>
    </lineage>
</organism>
<evidence type="ECO:0000313" key="1">
    <source>
        <dbReference type="EMBL" id="CAA9576405.1"/>
    </source>
</evidence>
<sequence>MAVSREARTKSTETHQASIRKVLEHRLEVARAEGNQELVRVLETEYRQLA</sequence>
<gene>
    <name evidence="1" type="ORF">AVDCRST_MAG81-2418</name>
</gene>
<reference evidence="1" key="1">
    <citation type="submission" date="2020-02" db="EMBL/GenBank/DDBJ databases">
        <authorList>
            <person name="Meier V. D."/>
        </authorList>
    </citation>
    <scope>NUCLEOTIDE SEQUENCE</scope>
    <source>
        <strain evidence="1">AVDCRST_MAG81</strain>
    </source>
</reference>
<protein>
    <submittedName>
        <fullName evidence="1">Uncharacterized protein</fullName>
    </submittedName>
</protein>
<accession>A0A6J4VDZ0</accession>
<dbReference type="EMBL" id="CADCWO010000126">
    <property type="protein sequence ID" value="CAA9576405.1"/>
    <property type="molecule type" value="Genomic_DNA"/>
</dbReference>